<evidence type="ECO:0000256" key="2">
    <source>
        <dbReference type="PROSITE-ProRule" id="PRU00339"/>
    </source>
</evidence>
<dbReference type="SUPFAM" id="SSF81901">
    <property type="entry name" value="HCP-like"/>
    <property type="match status" value="2"/>
</dbReference>
<keyword evidence="6" id="KW-1185">Reference proteome</keyword>
<dbReference type="Gene3D" id="1.10.510.10">
    <property type="entry name" value="Transferase(Phosphotransferase) domain 1"/>
    <property type="match status" value="1"/>
</dbReference>
<feature type="region of interest" description="Disordered" evidence="3">
    <location>
        <begin position="213"/>
        <end position="233"/>
    </location>
</feature>
<dbReference type="InterPro" id="IPR000719">
    <property type="entry name" value="Prot_kinase_dom"/>
</dbReference>
<dbReference type="PROSITE" id="PS50011">
    <property type="entry name" value="PROTEIN_KINASE_DOM"/>
    <property type="match status" value="1"/>
</dbReference>
<comment type="similarity">
    <text evidence="1">Belongs to the sel-1 family.</text>
</comment>
<dbReference type="PROSITE" id="PS50005">
    <property type="entry name" value="TPR"/>
    <property type="match status" value="1"/>
</dbReference>
<evidence type="ECO:0000259" key="4">
    <source>
        <dbReference type="PROSITE" id="PS50011"/>
    </source>
</evidence>
<dbReference type="Pfam" id="PF00069">
    <property type="entry name" value="Pkinase"/>
    <property type="match status" value="1"/>
</dbReference>
<dbReference type="InterPro" id="IPR011009">
    <property type="entry name" value="Kinase-like_dom_sf"/>
</dbReference>
<dbReference type="Gene3D" id="1.25.40.10">
    <property type="entry name" value="Tetratricopeptide repeat domain"/>
    <property type="match status" value="2"/>
</dbReference>
<evidence type="ECO:0000256" key="1">
    <source>
        <dbReference type="ARBA" id="ARBA00038101"/>
    </source>
</evidence>
<proteinExistence type="inferred from homology"/>
<evidence type="ECO:0000313" key="6">
    <source>
        <dbReference type="Proteomes" id="UP000807716"/>
    </source>
</evidence>
<dbReference type="SMART" id="SM00220">
    <property type="entry name" value="S_TKc"/>
    <property type="match status" value="1"/>
</dbReference>
<dbReference type="OrthoDB" id="272077at2759"/>
<dbReference type="Pfam" id="PF08238">
    <property type="entry name" value="Sel1"/>
    <property type="match status" value="6"/>
</dbReference>
<feature type="region of interest" description="Disordered" evidence="3">
    <location>
        <begin position="480"/>
        <end position="501"/>
    </location>
</feature>
<dbReference type="SMART" id="SM00671">
    <property type="entry name" value="SEL1"/>
    <property type="match status" value="7"/>
</dbReference>
<dbReference type="PANTHER" id="PTHR11102">
    <property type="entry name" value="SEL-1-LIKE PROTEIN"/>
    <property type="match status" value="1"/>
</dbReference>
<dbReference type="SUPFAM" id="SSF56112">
    <property type="entry name" value="Protein kinase-like (PK-like)"/>
    <property type="match status" value="1"/>
</dbReference>
<comment type="caution">
    <text evidence="5">The sequence shown here is derived from an EMBL/GenBank/DDBJ whole genome shotgun (WGS) entry which is preliminary data.</text>
</comment>
<dbReference type="Proteomes" id="UP000807716">
    <property type="component" value="Unassembled WGS sequence"/>
</dbReference>
<dbReference type="PRINTS" id="PR00109">
    <property type="entry name" value="TYRKINASE"/>
</dbReference>
<dbReference type="PANTHER" id="PTHR11102:SF160">
    <property type="entry name" value="ERAD-ASSOCIATED E3 UBIQUITIN-PROTEIN LIGASE COMPONENT HRD3"/>
    <property type="match status" value="1"/>
</dbReference>
<feature type="repeat" description="TPR" evidence="2">
    <location>
        <begin position="362"/>
        <end position="395"/>
    </location>
</feature>
<evidence type="ECO:0000256" key="3">
    <source>
        <dbReference type="SAM" id="MobiDB-lite"/>
    </source>
</evidence>
<dbReference type="InterPro" id="IPR001245">
    <property type="entry name" value="Ser-Thr/Tyr_kinase_cat_dom"/>
</dbReference>
<organism evidence="5 6">
    <name type="scientific">Actinomortierella ambigua</name>
    <dbReference type="NCBI Taxonomy" id="1343610"/>
    <lineage>
        <taxon>Eukaryota</taxon>
        <taxon>Fungi</taxon>
        <taxon>Fungi incertae sedis</taxon>
        <taxon>Mucoromycota</taxon>
        <taxon>Mortierellomycotina</taxon>
        <taxon>Mortierellomycetes</taxon>
        <taxon>Mortierellales</taxon>
        <taxon>Mortierellaceae</taxon>
        <taxon>Actinomortierella</taxon>
    </lineage>
</organism>
<protein>
    <recommendedName>
        <fullName evidence="4">Protein kinase domain-containing protein</fullName>
    </recommendedName>
</protein>
<sequence length="501" mass="56665">MDLAENGTLADAIGKNKLTDWPMRRRIGHEIARGLEYIHSCKIIHRDLKPENVLLTLHWQVKLCDFGLARTHSMNLSTTGDFKGTARWSAPEIFRSPPQYTTKSDVYSLGMILWAMAANRKQPFGEELNFFELMDLIKTGTQEEMPEGVPVEFRECTEKCWDPDYNKRPEASDVILLMGQELTEAKSREEEEDAKAQFLSFSFSQNFQALNLADDEPGETDGAPPPNGQEHIPPHEEEELSRLLRLADDGNTAAQVELGRIYEEGTMVEQSFDKAFEWYRKAAEGESVEGQHRLGTMYQYGRGVQQDLVAAVSWYRRAAKQDYRESQTSFGAMYFDERCDCSDLTLEEVALWLGKAAEQGDPEAHVYLGTIYERQQNQDEAMAWFLKAADLGHARAQYLLGRHYQGAGNHQDHAVAIDWYQKAASQDYVEAQTTLGVTYFNGHGVPRDNTEAAFWLRKAATRGDVRAAAYLQSMHAQGQGVDQRDVSSTATYRKASERGNA</sequence>
<dbReference type="InterPro" id="IPR011990">
    <property type="entry name" value="TPR-like_helical_dom_sf"/>
</dbReference>
<accession>A0A9P6TY58</accession>
<dbReference type="InterPro" id="IPR006597">
    <property type="entry name" value="Sel1-like"/>
</dbReference>
<dbReference type="InterPro" id="IPR008271">
    <property type="entry name" value="Ser/Thr_kinase_AS"/>
</dbReference>
<name>A0A9P6TY58_9FUNG</name>
<dbReference type="GO" id="GO:0005524">
    <property type="term" value="F:ATP binding"/>
    <property type="evidence" value="ECO:0007669"/>
    <property type="project" value="InterPro"/>
</dbReference>
<dbReference type="EMBL" id="JAAAJB010000777">
    <property type="protein sequence ID" value="KAG0251217.1"/>
    <property type="molecule type" value="Genomic_DNA"/>
</dbReference>
<feature type="domain" description="Protein kinase" evidence="4">
    <location>
        <begin position="1"/>
        <end position="183"/>
    </location>
</feature>
<evidence type="ECO:0000313" key="5">
    <source>
        <dbReference type="EMBL" id="KAG0251217.1"/>
    </source>
</evidence>
<dbReference type="PROSITE" id="PS00108">
    <property type="entry name" value="PROTEIN_KINASE_ST"/>
    <property type="match status" value="1"/>
</dbReference>
<keyword evidence="2" id="KW-0802">TPR repeat</keyword>
<dbReference type="InterPro" id="IPR050767">
    <property type="entry name" value="Sel1_AlgK"/>
</dbReference>
<dbReference type="InterPro" id="IPR019734">
    <property type="entry name" value="TPR_rpt"/>
</dbReference>
<dbReference type="GO" id="GO:0004672">
    <property type="term" value="F:protein kinase activity"/>
    <property type="evidence" value="ECO:0007669"/>
    <property type="project" value="InterPro"/>
</dbReference>
<dbReference type="AlphaFoldDB" id="A0A9P6TY58"/>
<reference evidence="5" key="1">
    <citation type="journal article" date="2020" name="Fungal Divers.">
        <title>Resolving the Mortierellaceae phylogeny through synthesis of multi-gene phylogenetics and phylogenomics.</title>
        <authorList>
            <person name="Vandepol N."/>
            <person name="Liber J."/>
            <person name="Desiro A."/>
            <person name="Na H."/>
            <person name="Kennedy M."/>
            <person name="Barry K."/>
            <person name="Grigoriev I.V."/>
            <person name="Miller A.N."/>
            <person name="O'Donnell K."/>
            <person name="Stajich J.E."/>
            <person name="Bonito G."/>
        </authorList>
    </citation>
    <scope>NUCLEOTIDE SEQUENCE</scope>
    <source>
        <strain evidence="5">BC1065</strain>
    </source>
</reference>
<gene>
    <name evidence="5" type="ORF">DFQ27_008916</name>
</gene>